<proteinExistence type="predicted"/>
<reference evidence="2 3" key="1">
    <citation type="submission" date="2022-07" db="EMBL/GenBank/DDBJ databases">
        <title>Novel species in genus cellulomonas.</title>
        <authorList>
            <person name="Ye L."/>
        </authorList>
    </citation>
    <scope>NUCLEOTIDE SEQUENCE [LARGE SCALE GENOMIC DNA]</scope>
    <source>
        <strain evidence="3">zg-Y908</strain>
    </source>
</reference>
<evidence type="ECO:0000259" key="1">
    <source>
        <dbReference type="PROSITE" id="PS50902"/>
    </source>
</evidence>
<name>A0ABY5K735_9CELL</name>
<dbReference type="RefSeq" id="WP_227564272.1">
    <property type="nucleotide sequence ID" value="NZ_CP101989.1"/>
</dbReference>
<dbReference type="InterPro" id="IPR008254">
    <property type="entry name" value="Flavodoxin/NO_synth"/>
</dbReference>
<accession>A0ABY5K735</accession>
<sequence length="175" mass="17859">MTAMVVFESMFGGTQAVAEAVAAGVASCGLPVDVVEVGRAVGVGDRPPWHAPDLLLLAVGGPTHLGGMSTNGSRTQARTHGPTVSGLTGLDRWFDASPHLRPGTPVAAFDTAWGTQDGGSAARTIATRLESLRGRLVAPPASFVVTGTTTGPTDAELERAFDWGTSLVSVRPPTG</sequence>
<gene>
    <name evidence="2" type="ORF">NP075_05375</name>
</gene>
<dbReference type="Gene3D" id="3.40.50.360">
    <property type="match status" value="1"/>
</dbReference>
<dbReference type="InterPro" id="IPR001226">
    <property type="entry name" value="Flavodoxin_CS"/>
</dbReference>
<organism evidence="2 3">
    <name type="scientific">Cellulomonas wangsupingiae</name>
    <dbReference type="NCBI Taxonomy" id="2968085"/>
    <lineage>
        <taxon>Bacteria</taxon>
        <taxon>Bacillati</taxon>
        <taxon>Actinomycetota</taxon>
        <taxon>Actinomycetes</taxon>
        <taxon>Micrococcales</taxon>
        <taxon>Cellulomonadaceae</taxon>
        <taxon>Cellulomonas</taxon>
    </lineage>
</organism>
<keyword evidence="3" id="KW-1185">Reference proteome</keyword>
<feature type="domain" description="Flavodoxin-like" evidence="1">
    <location>
        <begin position="3"/>
        <end position="168"/>
    </location>
</feature>
<dbReference type="SUPFAM" id="SSF52218">
    <property type="entry name" value="Flavoproteins"/>
    <property type="match status" value="1"/>
</dbReference>
<dbReference type="PROSITE" id="PS50902">
    <property type="entry name" value="FLAVODOXIN_LIKE"/>
    <property type="match status" value="1"/>
</dbReference>
<dbReference type="Proteomes" id="UP001317322">
    <property type="component" value="Chromosome"/>
</dbReference>
<dbReference type="PROSITE" id="PS00201">
    <property type="entry name" value="FLAVODOXIN"/>
    <property type="match status" value="1"/>
</dbReference>
<dbReference type="InterPro" id="IPR029039">
    <property type="entry name" value="Flavoprotein-like_sf"/>
</dbReference>
<evidence type="ECO:0000313" key="2">
    <source>
        <dbReference type="EMBL" id="UUI66155.1"/>
    </source>
</evidence>
<protein>
    <recommendedName>
        <fullName evidence="1">Flavodoxin-like domain-containing protein</fullName>
    </recommendedName>
</protein>
<dbReference type="EMBL" id="CP101989">
    <property type="protein sequence ID" value="UUI66155.1"/>
    <property type="molecule type" value="Genomic_DNA"/>
</dbReference>
<evidence type="ECO:0000313" key="3">
    <source>
        <dbReference type="Proteomes" id="UP001317322"/>
    </source>
</evidence>